<feature type="transmembrane region" description="Helical" evidence="1">
    <location>
        <begin position="53"/>
        <end position="72"/>
    </location>
</feature>
<dbReference type="Pfam" id="PF11449">
    <property type="entry name" value="ArsP_2"/>
    <property type="match status" value="1"/>
</dbReference>
<keyword evidence="1" id="KW-0812">Transmembrane</keyword>
<feature type="transmembrane region" description="Helical" evidence="1">
    <location>
        <begin position="314"/>
        <end position="334"/>
    </location>
</feature>
<gene>
    <name evidence="2" type="ORF">RM531_13775</name>
</gene>
<evidence type="ECO:0000313" key="3">
    <source>
        <dbReference type="Proteomes" id="UP001259982"/>
    </source>
</evidence>
<accession>A0ABU3BDQ5</accession>
<feature type="transmembrane region" description="Helical" evidence="1">
    <location>
        <begin position="147"/>
        <end position="165"/>
    </location>
</feature>
<feature type="transmembrane region" description="Helical" evidence="1">
    <location>
        <begin position="280"/>
        <end position="302"/>
    </location>
</feature>
<dbReference type="InterPro" id="IPR021552">
    <property type="entry name" value="ArsP_2"/>
</dbReference>
<evidence type="ECO:0000313" key="2">
    <source>
        <dbReference type="EMBL" id="MDT0619543.1"/>
    </source>
</evidence>
<feature type="transmembrane region" description="Helical" evidence="1">
    <location>
        <begin position="379"/>
        <end position="402"/>
    </location>
</feature>
<evidence type="ECO:0000256" key="1">
    <source>
        <dbReference type="SAM" id="Phobius"/>
    </source>
</evidence>
<comment type="caution">
    <text evidence="2">The sequence shown here is derived from an EMBL/GenBank/DDBJ whole genome shotgun (WGS) entry which is preliminary data.</text>
</comment>
<keyword evidence="3" id="KW-1185">Reference proteome</keyword>
<name>A0ABU3BDQ5_9GAMM</name>
<feature type="transmembrane region" description="Helical" evidence="1">
    <location>
        <begin position="203"/>
        <end position="221"/>
    </location>
</feature>
<sequence>MTAAILAAKQGLLDLQQWGRQALSWRVLVPVGLLLLSWRFPEVGSIIVNTISEAYLQVSVFVAGTLIVIYGLERLFRVDSADLLARHPKAQVPVAAFLGALPGCGGAIVVVTQYVNGQVGFGALVAVLTATMGDAAFLLLAQEPLTGMAVFALGMGVGTISGYLLEAIHGRDFMRRQTDDSAAETVAANRPPTRSRDVRGLRVVWMMLMVPGVVMAVPIAMQLEPDTWFGPLSEFRPVTMLGFVGGMICLLMWSMFLSSDPGHTYAAANPNDRREGRPSLVSRVVNDTNFVTVWVIAAFLLFELGVHFTGADLGAWFAVWAPLTPLLAVLVGFLPGCGPQIIVTTLYLTGAIPMAALLGNAISNDGDALFPALALAPRAALVATLYTGVPALIVGYGAYFLLA</sequence>
<reference evidence="2 3" key="1">
    <citation type="submission" date="2023-09" db="EMBL/GenBank/DDBJ databases">
        <authorList>
            <person name="Rey-Velasco X."/>
        </authorList>
    </citation>
    <scope>NUCLEOTIDE SEQUENCE [LARGE SCALE GENOMIC DNA]</scope>
    <source>
        <strain evidence="2 3">P385</strain>
    </source>
</reference>
<dbReference type="Proteomes" id="UP001259982">
    <property type="component" value="Unassembled WGS sequence"/>
</dbReference>
<feature type="transmembrane region" description="Helical" evidence="1">
    <location>
        <begin position="341"/>
        <end position="359"/>
    </location>
</feature>
<feature type="transmembrane region" description="Helical" evidence="1">
    <location>
        <begin position="119"/>
        <end position="141"/>
    </location>
</feature>
<keyword evidence="1" id="KW-1133">Transmembrane helix</keyword>
<dbReference type="EMBL" id="JAVRHY010000016">
    <property type="protein sequence ID" value="MDT0619543.1"/>
    <property type="molecule type" value="Genomic_DNA"/>
</dbReference>
<organism evidence="2 3">
    <name type="scientific">Spectribacter acetivorans</name>
    <dbReference type="NCBI Taxonomy" id="3075603"/>
    <lineage>
        <taxon>Bacteria</taxon>
        <taxon>Pseudomonadati</taxon>
        <taxon>Pseudomonadota</taxon>
        <taxon>Gammaproteobacteria</taxon>
        <taxon>Salinisphaerales</taxon>
        <taxon>Salinisphaeraceae</taxon>
        <taxon>Spectribacter</taxon>
    </lineage>
</organism>
<dbReference type="NCBIfam" id="NF037962">
    <property type="entry name" value="arsenic_eff"/>
    <property type="match status" value="1"/>
</dbReference>
<feature type="transmembrane region" description="Helical" evidence="1">
    <location>
        <begin position="241"/>
        <end position="259"/>
    </location>
</feature>
<keyword evidence="1" id="KW-0472">Membrane</keyword>
<proteinExistence type="predicted"/>
<protein>
    <submittedName>
        <fullName evidence="2">Manganese transporter</fullName>
    </submittedName>
</protein>
<feature type="transmembrane region" description="Helical" evidence="1">
    <location>
        <begin position="92"/>
        <end position="112"/>
    </location>
</feature>
<dbReference type="RefSeq" id="WP_311660039.1">
    <property type="nucleotide sequence ID" value="NZ_JAVRHY010000016.1"/>
</dbReference>